<evidence type="ECO:0000256" key="4">
    <source>
        <dbReference type="ARBA" id="ARBA00022475"/>
    </source>
</evidence>
<gene>
    <name evidence="9" type="ORF">D3880_07285</name>
</gene>
<evidence type="ECO:0000256" key="5">
    <source>
        <dbReference type="ARBA" id="ARBA00022692"/>
    </source>
</evidence>
<comment type="subcellular location">
    <subcellularLocation>
        <location evidence="1">Cell membrane</location>
        <topology evidence="1">Multi-pass membrane protein</topology>
    </subcellularLocation>
</comment>
<dbReference type="InterPro" id="IPR002549">
    <property type="entry name" value="AI-2E-like"/>
</dbReference>
<organism evidence="9 10">
    <name type="scientific">Pseudomonas cavernae</name>
    <dbReference type="NCBI Taxonomy" id="2320867"/>
    <lineage>
        <taxon>Bacteria</taxon>
        <taxon>Pseudomonadati</taxon>
        <taxon>Pseudomonadota</taxon>
        <taxon>Gammaproteobacteria</taxon>
        <taxon>Pseudomonadales</taxon>
        <taxon>Pseudomonadaceae</taxon>
        <taxon>Pseudomonas</taxon>
    </lineage>
</organism>
<evidence type="ECO:0000256" key="3">
    <source>
        <dbReference type="ARBA" id="ARBA00022448"/>
    </source>
</evidence>
<proteinExistence type="inferred from homology"/>
<sequence length="355" mass="39202">MFKVLRDWVQRYFSDEEAVVLAVLLVLGFTAILTLGGMLAPVLAGLVLAFLMQGLVRQLESLRVPRLLAVWLVFALFIGLLALFLLVLMPLLWQQVITLFNELPGMLGKWQSLLLVLPERYPHMVTDEQVLEAIAVTRGELGKFGQLLLTSSLASLPLLVNAMIYLVLVPILVFFFLKDHQLIGRWFRGYLPRERALMTHVAQEMNQQIANYIRGKVIEIVICGGVTYAAFAALGLNYAALLALLVGLSVVVPYVGAVVVTVPVALIALFQWGWGDQFITLMVVYAVIQALDGNVLVPLLFSEAVNLHPVAIICAVLLFGGLWGFWGIFFAIPLATLFKAVLDAWPRQPPALVGE</sequence>
<evidence type="ECO:0000256" key="7">
    <source>
        <dbReference type="ARBA" id="ARBA00023136"/>
    </source>
</evidence>
<evidence type="ECO:0000256" key="2">
    <source>
        <dbReference type="ARBA" id="ARBA00009773"/>
    </source>
</evidence>
<name>A0A385YZ81_9PSED</name>
<feature type="transmembrane region" description="Helical" evidence="8">
    <location>
        <begin position="217"/>
        <end position="236"/>
    </location>
</feature>
<evidence type="ECO:0000313" key="9">
    <source>
        <dbReference type="EMBL" id="AYC32195.1"/>
    </source>
</evidence>
<dbReference type="EMBL" id="CP032419">
    <property type="protein sequence ID" value="AYC32195.1"/>
    <property type="molecule type" value="Genomic_DNA"/>
</dbReference>
<keyword evidence="5 8" id="KW-0812">Transmembrane</keyword>
<dbReference type="GO" id="GO:0005886">
    <property type="term" value="C:plasma membrane"/>
    <property type="evidence" value="ECO:0007669"/>
    <property type="project" value="UniProtKB-SubCell"/>
</dbReference>
<dbReference type="KEGG" id="pcav:D3880_07285"/>
<dbReference type="RefSeq" id="WP_119892817.1">
    <property type="nucleotide sequence ID" value="NZ_CP032419.1"/>
</dbReference>
<feature type="transmembrane region" description="Helical" evidence="8">
    <location>
        <begin position="38"/>
        <end position="56"/>
    </location>
</feature>
<dbReference type="AlphaFoldDB" id="A0A385YZ81"/>
<feature type="transmembrane region" description="Helical" evidence="8">
    <location>
        <begin position="158"/>
        <end position="177"/>
    </location>
</feature>
<accession>A0A385YZ81</accession>
<dbReference type="Pfam" id="PF01594">
    <property type="entry name" value="AI-2E_transport"/>
    <property type="match status" value="1"/>
</dbReference>
<keyword evidence="10" id="KW-1185">Reference proteome</keyword>
<dbReference type="PANTHER" id="PTHR21716:SF53">
    <property type="entry name" value="PERMEASE PERM-RELATED"/>
    <property type="match status" value="1"/>
</dbReference>
<dbReference type="OrthoDB" id="5562213at2"/>
<evidence type="ECO:0000256" key="1">
    <source>
        <dbReference type="ARBA" id="ARBA00004651"/>
    </source>
</evidence>
<comment type="similarity">
    <text evidence="2">Belongs to the autoinducer-2 exporter (AI-2E) (TC 2.A.86) family.</text>
</comment>
<evidence type="ECO:0000256" key="8">
    <source>
        <dbReference type="SAM" id="Phobius"/>
    </source>
</evidence>
<dbReference type="Proteomes" id="UP000265560">
    <property type="component" value="Chromosome"/>
</dbReference>
<reference evidence="10" key="1">
    <citation type="submission" date="2018-09" db="EMBL/GenBank/DDBJ databases">
        <authorList>
            <person name="Zhu H."/>
        </authorList>
    </citation>
    <scope>NUCLEOTIDE SEQUENCE [LARGE SCALE GENOMIC DNA]</scope>
    <source>
        <strain evidence="10">K2W31S-8</strain>
    </source>
</reference>
<feature type="transmembrane region" description="Helical" evidence="8">
    <location>
        <begin position="68"/>
        <end position="93"/>
    </location>
</feature>
<evidence type="ECO:0000256" key="6">
    <source>
        <dbReference type="ARBA" id="ARBA00022989"/>
    </source>
</evidence>
<protein>
    <submittedName>
        <fullName evidence="9">AI-2E family transporter</fullName>
    </submittedName>
</protein>
<dbReference type="PANTHER" id="PTHR21716">
    <property type="entry name" value="TRANSMEMBRANE PROTEIN"/>
    <property type="match status" value="1"/>
</dbReference>
<feature type="transmembrane region" description="Helical" evidence="8">
    <location>
        <begin position="307"/>
        <end position="338"/>
    </location>
</feature>
<feature type="transmembrane region" description="Helical" evidence="8">
    <location>
        <begin position="282"/>
        <end position="301"/>
    </location>
</feature>
<feature type="transmembrane region" description="Helical" evidence="8">
    <location>
        <begin position="242"/>
        <end position="270"/>
    </location>
</feature>
<keyword evidence="6 8" id="KW-1133">Transmembrane helix</keyword>
<keyword evidence="4" id="KW-1003">Cell membrane</keyword>
<keyword evidence="3" id="KW-0813">Transport</keyword>
<dbReference type="GO" id="GO:0055085">
    <property type="term" value="P:transmembrane transport"/>
    <property type="evidence" value="ECO:0007669"/>
    <property type="project" value="TreeGrafter"/>
</dbReference>
<keyword evidence="7 8" id="KW-0472">Membrane</keyword>
<evidence type="ECO:0000313" key="10">
    <source>
        <dbReference type="Proteomes" id="UP000265560"/>
    </source>
</evidence>